<feature type="transmembrane region" description="Helical" evidence="6">
    <location>
        <begin position="444"/>
        <end position="468"/>
    </location>
</feature>
<accession>A0ABY0G0H6</accession>
<keyword evidence="2 6" id="KW-0812">Transmembrane</keyword>
<name>A0ABY0G0H6_9PLEO</name>
<evidence type="ECO:0000256" key="6">
    <source>
        <dbReference type="SAM" id="Phobius"/>
    </source>
</evidence>
<sequence>MPDHTSSDESLPSGSHPSAQPETATRFQSYAEYLARLDRSPFQPQYQGSEERLWLASFTEDGRYIKRYTCILRHDSVLKGPTSLEVEGIRPDTTVLSSSDFRALLQTTDENVPYRIVIAAGHRTVPSPMIEDVLGLGLDLEPEIFDYMKSTVAFQRYTRQENFPLPWFRDAPALRIGSDVLCILDKAPERRSKTAIIFLREDSGFEVPPPNSLGSTMFSSKRPSQMRERYNQNVYQNSDVHPQYYRKSLVERYITEAIESKTQFGPGNFLYVCLAALLELHLSTPPTSVFHFEDSRWRRVMMHKYRGNCLKTTNEPLPLGTYPDMGWSQLRTELDHQRYTLRWMTRFFKRYLDYSNEDLQAAFEDMRERFKLRVQDLEEVESQLRDQMASEGINKSIRMAEMSILESKRVMLLTALAFIFLPISLASSVYGMNIQQINGTGHSIGAFVITAFAMCASAAVLWAFIAGFQSRRARLKKEYESNRGPYSRWKWYEWLIMMTVLPRWELLYHYRHPIS</sequence>
<keyword evidence="8" id="KW-1185">Reference proteome</keyword>
<feature type="compositionally biased region" description="Polar residues" evidence="5">
    <location>
        <begin position="8"/>
        <end position="24"/>
    </location>
</feature>
<dbReference type="InterPro" id="IPR002523">
    <property type="entry name" value="MgTranspt_CorA/ZnTranspt_ZntB"/>
</dbReference>
<evidence type="ECO:0000256" key="3">
    <source>
        <dbReference type="ARBA" id="ARBA00022989"/>
    </source>
</evidence>
<dbReference type="InterPro" id="IPR045863">
    <property type="entry name" value="CorA_TM1_TM2"/>
</dbReference>
<feature type="transmembrane region" description="Helical" evidence="6">
    <location>
        <begin position="410"/>
        <end position="432"/>
    </location>
</feature>
<dbReference type="Gene3D" id="1.20.58.340">
    <property type="entry name" value="Magnesium transport protein CorA, transmembrane region"/>
    <property type="match status" value="1"/>
</dbReference>
<feature type="region of interest" description="Disordered" evidence="5">
    <location>
        <begin position="1"/>
        <end position="24"/>
    </location>
</feature>
<dbReference type="EMBL" id="PDXF01000061">
    <property type="protein sequence ID" value="RYN92174.1"/>
    <property type="molecule type" value="Genomic_DNA"/>
</dbReference>
<evidence type="ECO:0000256" key="5">
    <source>
        <dbReference type="SAM" id="MobiDB-lite"/>
    </source>
</evidence>
<evidence type="ECO:0000256" key="2">
    <source>
        <dbReference type="ARBA" id="ARBA00022692"/>
    </source>
</evidence>
<keyword evidence="4 6" id="KW-0472">Membrane</keyword>
<organism evidence="7 8">
    <name type="scientific">Alternaria tenuissima</name>
    <dbReference type="NCBI Taxonomy" id="119927"/>
    <lineage>
        <taxon>Eukaryota</taxon>
        <taxon>Fungi</taxon>
        <taxon>Dikarya</taxon>
        <taxon>Ascomycota</taxon>
        <taxon>Pezizomycotina</taxon>
        <taxon>Dothideomycetes</taxon>
        <taxon>Pleosporomycetidae</taxon>
        <taxon>Pleosporales</taxon>
        <taxon>Pleosporineae</taxon>
        <taxon>Pleosporaceae</taxon>
        <taxon>Alternaria</taxon>
        <taxon>Alternaria sect. Alternaria</taxon>
        <taxon>Alternaria alternata complex</taxon>
    </lineage>
</organism>
<evidence type="ECO:0000313" key="8">
    <source>
        <dbReference type="Proteomes" id="UP000293195"/>
    </source>
</evidence>
<comment type="subcellular location">
    <subcellularLocation>
        <location evidence="1">Membrane</location>
        <topology evidence="1">Multi-pass membrane protein</topology>
    </subcellularLocation>
</comment>
<reference evidence="8" key="1">
    <citation type="journal article" date="2019" name="bioRxiv">
        <title>Genomics, evolutionary history and diagnostics of the Alternaria alternata species group including apple and Asian pear pathotypes.</title>
        <authorList>
            <person name="Armitage A.D."/>
            <person name="Cockerton H.M."/>
            <person name="Sreenivasaprasad S."/>
            <person name="Woodhall J.W."/>
            <person name="Lane C.R."/>
            <person name="Harrison R.J."/>
            <person name="Clarkson J.P."/>
        </authorList>
    </citation>
    <scope>NUCLEOTIDE SEQUENCE [LARGE SCALE GENOMIC DNA]</scope>
    <source>
        <strain evidence="8">FERA 635</strain>
    </source>
</reference>
<dbReference type="Pfam" id="PF01544">
    <property type="entry name" value="CorA"/>
    <property type="match status" value="1"/>
</dbReference>
<evidence type="ECO:0000313" key="7">
    <source>
        <dbReference type="EMBL" id="RYN92174.1"/>
    </source>
</evidence>
<proteinExistence type="predicted"/>
<keyword evidence="3 6" id="KW-1133">Transmembrane helix</keyword>
<comment type="caution">
    <text evidence="7">The sequence shown here is derived from an EMBL/GenBank/DDBJ whole genome shotgun (WGS) entry which is preliminary data.</text>
</comment>
<evidence type="ECO:0000256" key="1">
    <source>
        <dbReference type="ARBA" id="ARBA00004141"/>
    </source>
</evidence>
<gene>
    <name evidence="7" type="ORF">AA0119_g10206</name>
</gene>
<dbReference type="Proteomes" id="UP000293195">
    <property type="component" value="Unassembled WGS sequence"/>
</dbReference>
<dbReference type="SUPFAM" id="SSF144083">
    <property type="entry name" value="Magnesium transport protein CorA, transmembrane region"/>
    <property type="match status" value="1"/>
</dbReference>
<evidence type="ECO:0000256" key="4">
    <source>
        <dbReference type="ARBA" id="ARBA00023136"/>
    </source>
</evidence>
<protein>
    <submittedName>
        <fullName evidence="7">Uncharacterized protein</fullName>
    </submittedName>
</protein>